<keyword evidence="5 9" id="KW-1133">Transmembrane helix</keyword>
<evidence type="ECO:0000256" key="8">
    <source>
        <dbReference type="ARBA" id="ARBA00023180"/>
    </source>
</evidence>
<evidence type="ECO:0000256" key="4">
    <source>
        <dbReference type="ARBA" id="ARBA00022729"/>
    </source>
</evidence>
<evidence type="ECO:0000256" key="6">
    <source>
        <dbReference type="ARBA" id="ARBA00023136"/>
    </source>
</evidence>
<dbReference type="InterPro" id="IPR039465">
    <property type="entry name" value="IL-17_rcpt-like"/>
</dbReference>
<dbReference type="AlphaFoldDB" id="A0AAV6H8K9"/>
<evidence type="ECO:0000256" key="3">
    <source>
        <dbReference type="ARBA" id="ARBA00022692"/>
    </source>
</evidence>
<gene>
    <name evidence="12" type="ORF">AALO_G00050220</name>
</gene>
<dbReference type="InterPro" id="IPR013568">
    <property type="entry name" value="SEFIR_dom"/>
</dbReference>
<evidence type="ECO:0000313" key="12">
    <source>
        <dbReference type="EMBL" id="KAG5281917.1"/>
    </source>
</evidence>
<dbReference type="Gene3D" id="3.40.50.11530">
    <property type="match status" value="1"/>
</dbReference>
<keyword evidence="2" id="KW-1003">Cell membrane</keyword>
<feature type="chain" id="PRO_5043854289" description="SEFIR domain-containing protein" evidence="10">
    <location>
        <begin position="23"/>
        <end position="431"/>
    </location>
</feature>
<keyword evidence="13" id="KW-1185">Reference proteome</keyword>
<dbReference type="PANTHER" id="PTHR15583">
    <property type="entry name" value="INTERLEUKIN-17 RECEPTOR"/>
    <property type="match status" value="1"/>
</dbReference>
<feature type="domain" description="SEFIR" evidence="11">
    <location>
        <begin position="258"/>
        <end position="401"/>
    </location>
</feature>
<keyword evidence="6 9" id="KW-0472">Membrane</keyword>
<accession>A0AAV6H8K9</accession>
<evidence type="ECO:0000313" key="13">
    <source>
        <dbReference type="Proteomes" id="UP000823561"/>
    </source>
</evidence>
<dbReference type="PANTHER" id="PTHR15583:SF11">
    <property type="entry name" value="INTERLEUKIN-17 RECEPTOR B"/>
    <property type="match status" value="1"/>
</dbReference>
<dbReference type="EMBL" id="JADWDJ010000004">
    <property type="protein sequence ID" value="KAG5281917.1"/>
    <property type="molecule type" value="Genomic_DNA"/>
</dbReference>
<evidence type="ECO:0000256" key="5">
    <source>
        <dbReference type="ARBA" id="ARBA00022989"/>
    </source>
</evidence>
<feature type="transmembrane region" description="Helical" evidence="9">
    <location>
        <begin position="220"/>
        <end position="241"/>
    </location>
</feature>
<keyword evidence="8" id="KW-0325">Glycoprotein</keyword>
<keyword evidence="3 9" id="KW-0812">Transmembrane</keyword>
<sequence>MGSRCHYLHWISIWNLITVVWSFSSPNINSSVILGGPHKADSAILVSSSSQINVTCGSEVPPGAYEEYESNPSVLHDLRVALISTDDGPMLNISWAIKVDASINTLIGLLLDVSEKDFLYCQYNPSFNSVSIRDADVLWFSYKVHAEPDDFTTIVAYNLPEPPYGSGILISKSTSISTPGCDNIIMMSHHSCSRWKETTRQTTAHPPTFKVQKEQSSASWIVPLAMLAMLLVFAIAVGLYIGRSRSLSKMTPELVPVSVLMVYPAVDAVFQRAVLALADFLQSSGGCSVAIDVWQRGRLAELGPLRWLHTVAESADRVLVVLPCHAADLDESMGKLLTPSWVEHTVPASAYELYPLALKMLSHSKLWVVHLGKTTARSSVPVELMGCRSFALLEDLQKLFHGLCAGHTPVGAPWLRSWWGRGKRRQQLWTN</sequence>
<keyword evidence="7" id="KW-0675">Receptor</keyword>
<evidence type="ECO:0000256" key="10">
    <source>
        <dbReference type="SAM" id="SignalP"/>
    </source>
</evidence>
<dbReference type="Proteomes" id="UP000823561">
    <property type="component" value="Chromosome 4"/>
</dbReference>
<evidence type="ECO:0000256" key="1">
    <source>
        <dbReference type="ARBA" id="ARBA00004251"/>
    </source>
</evidence>
<reference evidence="12" key="1">
    <citation type="submission" date="2020-10" db="EMBL/GenBank/DDBJ databases">
        <title>Chromosome-scale genome assembly of the Allis shad, Alosa alosa.</title>
        <authorList>
            <person name="Margot Z."/>
            <person name="Christophe K."/>
            <person name="Cabau C."/>
            <person name="Louis A."/>
            <person name="Berthelot C."/>
            <person name="Parey E."/>
            <person name="Roest Crollius H."/>
            <person name="Montfort J."/>
            <person name="Robinson-Rechavi M."/>
            <person name="Bucao C."/>
            <person name="Bouchez O."/>
            <person name="Gislard M."/>
            <person name="Lluch J."/>
            <person name="Milhes M."/>
            <person name="Lampietro C."/>
            <person name="Lopez Roques C."/>
            <person name="Donnadieu C."/>
            <person name="Braasch I."/>
            <person name="Desvignes T."/>
            <person name="Postlethwait J."/>
            <person name="Bobe J."/>
            <person name="Guiguen Y."/>
        </authorList>
    </citation>
    <scope>NUCLEOTIDE SEQUENCE</scope>
    <source>
        <strain evidence="12">M-15738</strain>
        <tissue evidence="12">Blood</tissue>
    </source>
</reference>
<evidence type="ECO:0000256" key="2">
    <source>
        <dbReference type="ARBA" id="ARBA00022475"/>
    </source>
</evidence>
<feature type="signal peptide" evidence="10">
    <location>
        <begin position="1"/>
        <end position="22"/>
    </location>
</feature>
<comment type="caution">
    <text evidence="12">The sequence shown here is derived from an EMBL/GenBank/DDBJ whole genome shotgun (WGS) entry which is preliminary data.</text>
</comment>
<dbReference type="GO" id="GO:0030368">
    <property type="term" value="F:interleukin-17 receptor activity"/>
    <property type="evidence" value="ECO:0007669"/>
    <property type="project" value="InterPro"/>
</dbReference>
<organism evidence="12 13">
    <name type="scientific">Alosa alosa</name>
    <name type="common">allis shad</name>
    <dbReference type="NCBI Taxonomy" id="278164"/>
    <lineage>
        <taxon>Eukaryota</taxon>
        <taxon>Metazoa</taxon>
        <taxon>Chordata</taxon>
        <taxon>Craniata</taxon>
        <taxon>Vertebrata</taxon>
        <taxon>Euteleostomi</taxon>
        <taxon>Actinopterygii</taxon>
        <taxon>Neopterygii</taxon>
        <taxon>Teleostei</taxon>
        <taxon>Clupei</taxon>
        <taxon>Clupeiformes</taxon>
        <taxon>Clupeoidei</taxon>
        <taxon>Clupeidae</taxon>
        <taxon>Alosa</taxon>
    </lineage>
</organism>
<evidence type="ECO:0000259" key="11">
    <source>
        <dbReference type="Pfam" id="PF08357"/>
    </source>
</evidence>
<dbReference type="InterPro" id="IPR038683">
    <property type="entry name" value="IL17RA/B_FnIII-like_1_sf"/>
</dbReference>
<comment type="subcellular location">
    <subcellularLocation>
        <location evidence="1">Cell membrane</location>
        <topology evidence="1">Single-pass type I membrane protein</topology>
    </subcellularLocation>
</comment>
<evidence type="ECO:0000256" key="9">
    <source>
        <dbReference type="SAM" id="Phobius"/>
    </source>
</evidence>
<protein>
    <recommendedName>
        <fullName evidence="11">SEFIR domain-containing protein</fullName>
    </recommendedName>
</protein>
<dbReference type="Pfam" id="PF08357">
    <property type="entry name" value="SEFIR"/>
    <property type="match status" value="1"/>
</dbReference>
<dbReference type="GO" id="GO:0005886">
    <property type="term" value="C:plasma membrane"/>
    <property type="evidence" value="ECO:0007669"/>
    <property type="project" value="UniProtKB-SubCell"/>
</dbReference>
<dbReference type="Gene3D" id="2.60.40.2160">
    <property type="entry name" value="Interleukin-17 receptor A/B, fibronectin-III-like domain 1"/>
    <property type="match status" value="1"/>
</dbReference>
<name>A0AAV6H8K9_9TELE</name>
<keyword evidence="4 10" id="KW-0732">Signal</keyword>
<proteinExistence type="predicted"/>
<evidence type="ECO:0000256" key="7">
    <source>
        <dbReference type="ARBA" id="ARBA00023170"/>
    </source>
</evidence>